<dbReference type="STRING" id="339866.GCA_001418255_00292"/>
<evidence type="ECO:0000256" key="6">
    <source>
        <dbReference type="ARBA" id="ARBA00023136"/>
    </source>
</evidence>
<dbReference type="GO" id="GO:0019646">
    <property type="term" value="P:aerobic electron transport chain"/>
    <property type="evidence" value="ECO:0007669"/>
    <property type="project" value="TreeGrafter"/>
</dbReference>
<evidence type="ECO:0000313" key="9">
    <source>
        <dbReference type="Proteomes" id="UP000183649"/>
    </source>
</evidence>
<feature type="transmembrane region" description="Helical" evidence="7">
    <location>
        <begin position="234"/>
        <end position="253"/>
    </location>
</feature>
<comment type="subcellular location">
    <subcellularLocation>
        <location evidence="1">Cell membrane</location>
        <topology evidence="1">Multi-pass membrane protein</topology>
    </subcellularLocation>
</comment>
<evidence type="ECO:0000256" key="2">
    <source>
        <dbReference type="ARBA" id="ARBA00007543"/>
    </source>
</evidence>
<dbReference type="NCBIfam" id="TIGR00203">
    <property type="entry name" value="cydB"/>
    <property type="match status" value="1"/>
</dbReference>
<feature type="transmembrane region" description="Helical" evidence="7">
    <location>
        <begin position="265"/>
        <end position="284"/>
    </location>
</feature>
<sequence>MDLGNAQELHHVLATAWFLIIGLFMVFYVVLDGFDLGVGVLSLFVGERRRKVMMASLGSIWDANETWLVVIGGTLFGAFPLAYGTVLQGLYIPIILMLLGFMLRGVSFEFHELSERKAFWGAMFGLGSLLATIAQGFALGGLLNGVKVVNGVFAGSIWDWFSPFSLIVVLGVVAGYAMLGSTYLIIKTQDDIQTGCYRRGQLLAWIMLAVGAVVTVWTPLQFPQIFARWLTTPNIYFFAVLPALALLSFFMLLRALKRQAEVAPFVWTMLIFLFSFAGLAATWYPYIVPGSVTIDQAASNSSTLVFMLIGIGMLIPVMITYNVYQYIVFRGKIDPDAQHAY</sequence>
<keyword evidence="6 7" id="KW-0472">Membrane</keyword>
<protein>
    <submittedName>
        <fullName evidence="8">Cytochrome bd plastoquinol oxidase subunit 2 apoprotein</fullName>
    </submittedName>
</protein>
<proteinExistence type="inferred from homology"/>
<dbReference type="Pfam" id="PF02322">
    <property type="entry name" value="Cyt_bd_oxida_II"/>
    <property type="match status" value="1"/>
</dbReference>
<dbReference type="GO" id="GO:0005886">
    <property type="term" value="C:plasma membrane"/>
    <property type="evidence" value="ECO:0007669"/>
    <property type="project" value="UniProtKB-SubCell"/>
</dbReference>
<keyword evidence="5 7" id="KW-1133">Transmembrane helix</keyword>
<feature type="transmembrane region" description="Helical" evidence="7">
    <location>
        <begin position="89"/>
        <end position="106"/>
    </location>
</feature>
<feature type="transmembrane region" description="Helical" evidence="7">
    <location>
        <begin position="12"/>
        <end position="45"/>
    </location>
</feature>
<dbReference type="GO" id="GO:0009055">
    <property type="term" value="F:electron transfer activity"/>
    <property type="evidence" value="ECO:0007669"/>
    <property type="project" value="TreeGrafter"/>
</dbReference>
<dbReference type="GO" id="GO:0070069">
    <property type="term" value="C:cytochrome complex"/>
    <property type="evidence" value="ECO:0007669"/>
    <property type="project" value="TreeGrafter"/>
</dbReference>
<evidence type="ECO:0000256" key="7">
    <source>
        <dbReference type="SAM" id="Phobius"/>
    </source>
</evidence>
<keyword evidence="9" id="KW-1185">Reference proteome</keyword>
<gene>
    <name evidence="8" type="ORF">Ga0061069_101294</name>
</gene>
<feature type="transmembrane region" description="Helical" evidence="7">
    <location>
        <begin position="202"/>
        <end position="222"/>
    </location>
</feature>
<feature type="transmembrane region" description="Helical" evidence="7">
    <location>
        <begin position="160"/>
        <end position="186"/>
    </location>
</feature>
<evidence type="ECO:0000256" key="1">
    <source>
        <dbReference type="ARBA" id="ARBA00004651"/>
    </source>
</evidence>
<organism evidence="8 9">
    <name type="scientific">Thiomonas bhubaneswarensis</name>
    <dbReference type="NCBI Taxonomy" id="339866"/>
    <lineage>
        <taxon>Bacteria</taxon>
        <taxon>Pseudomonadati</taxon>
        <taxon>Pseudomonadota</taxon>
        <taxon>Betaproteobacteria</taxon>
        <taxon>Burkholderiales</taxon>
        <taxon>Thiomonas</taxon>
    </lineage>
</organism>
<feature type="transmembrane region" description="Helical" evidence="7">
    <location>
        <begin position="304"/>
        <end position="324"/>
    </location>
</feature>
<evidence type="ECO:0000313" key="8">
    <source>
        <dbReference type="EMBL" id="CUA93613.1"/>
    </source>
</evidence>
<reference evidence="9" key="1">
    <citation type="submission" date="2015-08" db="EMBL/GenBank/DDBJ databases">
        <authorList>
            <person name="Varghese N."/>
        </authorList>
    </citation>
    <scope>NUCLEOTIDE SEQUENCE [LARGE SCALE GENOMIC DNA]</scope>
    <source>
        <strain evidence="9">DSM 18181</strain>
    </source>
</reference>
<evidence type="ECO:0000256" key="4">
    <source>
        <dbReference type="ARBA" id="ARBA00022692"/>
    </source>
</evidence>
<dbReference type="RefSeq" id="WP_055449240.1">
    <property type="nucleotide sequence ID" value="NZ_CYHF01000001.1"/>
</dbReference>
<dbReference type="PANTHER" id="PTHR43141">
    <property type="entry name" value="CYTOCHROME BD2 SUBUNIT II"/>
    <property type="match status" value="1"/>
</dbReference>
<accession>A0A0K6HS72</accession>
<comment type="similarity">
    <text evidence="2">Belongs to the cytochrome ubiquinol oxidase subunit 2 family.</text>
</comment>
<dbReference type="AlphaFoldDB" id="A0A0K6HS72"/>
<keyword evidence="3" id="KW-1003">Cell membrane</keyword>
<name>A0A0K6HS72_9BURK</name>
<dbReference type="Proteomes" id="UP000183649">
    <property type="component" value="Unassembled WGS sequence"/>
</dbReference>
<keyword evidence="4 7" id="KW-0812">Transmembrane</keyword>
<feature type="transmembrane region" description="Helical" evidence="7">
    <location>
        <begin position="118"/>
        <end position="140"/>
    </location>
</feature>
<evidence type="ECO:0000256" key="5">
    <source>
        <dbReference type="ARBA" id="ARBA00022989"/>
    </source>
</evidence>
<dbReference type="OrthoDB" id="9776710at2"/>
<feature type="transmembrane region" description="Helical" evidence="7">
    <location>
        <begin position="66"/>
        <end position="83"/>
    </location>
</feature>
<dbReference type="PANTHER" id="PTHR43141:SF4">
    <property type="entry name" value="CYTOCHROME BD2 SUBUNIT II"/>
    <property type="match status" value="1"/>
</dbReference>
<dbReference type="EMBL" id="CYHF01000001">
    <property type="protein sequence ID" value="CUA93613.1"/>
    <property type="molecule type" value="Genomic_DNA"/>
</dbReference>
<evidence type="ECO:0000256" key="3">
    <source>
        <dbReference type="ARBA" id="ARBA00022475"/>
    </source>
</evidence>
<dbReference type="InterPro" id="IPR003317">
    <property type="entry name" value="Cyt-d_oxidase_su2"/>
</dbReference>
<dbReference type="GO" id="GO:0016682">
    <property type="term" value="F:oxidoreductase activity, acting on diphenols and related substances as donors, oxygen as acceptor"/>
    <property type="evidence" value="ECO:0007669"/>
    <property type="project" value="TreeGrafter"/>
</dbReference>